<feature type="compositionally biased region" description="Basic and acidic residues" evidence="1">
    <location>
        <begin position="265"/>
        <end position="288"/>
    </location>
</feature>
<evidence type="ECO:0000313" key="4">
    <source>
        <dbReference type="Proteomes" id="UP000005413"/>
    </source>
</evidence>
<dbReference type="RefSeq" id="WP_002465184.1">
    <property type="nucleotide sequence ID" value="NZ_AEUN01000544.1"/>
</dbReference>
<proteinExistence type="predicted"/>
<evidence type="ECO:0000256" key="1">
    <source>
        <dbReference type="SAM" id="MobiDB-lite"/>
    </source>
</evidence>
<organism evidence="3 4">
    <name type="scientific">Staphylococcus simiae CCM 7213 = CCUG 51256</name>
    <dbReference type="NCBI Taxonomy" id="911238"/>
    <lineage>
        <taxon>Bacteria</taxon>
        <taxon>Bacillati</taxon>
        <taxon>Bacillota</taxon>
        <taxon>Bacilli</taxon>
        <taxon>Bacillales</taxon>
        <taxon>Staphylococcaceae</taxon>
        <taxon>Staphylococcus</taxon>
    </lineage>
</organism>
<dbReference type="EMBL" id="AEUN01000544">
    <property type="protein sequence ID" value="EHJ06815.1"/>
    <property type="molecule type" value="Genomic_DNA"/>
</dbReference>
<gene>
    <name evidence="3" type="ORF">SS7213T_12527</name>
</gene>
<feature type="compositionally biased region" description="Basic and acidic residues" evidence="1">
    <location>
        <begin position="25"/>
        <end position="52"/>
    </location>
</feature>
<feature type="region of interest" description="Disordered" evidence="1">
    <location>
        <begin position="21"/>
        <end position="86"/>
    </location>
</feature>
<evidence type="ECO:0000313" key="3">
    <source>
        <dbReference type="EMBL" id="EHJ06815.1"/>
    </source>
</evidence>
<comment type="caution">
    <text evidence="3">The sequence shown here is derived from an EMBL/GenBank/DDBJ whole genome shotgun (WGS) entry which is preliminary data.</text>
</comment>
<feature type="compositionally biased region" description="Low complexity" evidence="1">
    <location>
        <begin position="53"/>
        <end position="82"/>
    </location>
</feature>
<dbReference type="OrthoDB" id="2394725at2"/>
<feature type="signal peptide" evidence="2">
    <location>
        <begin position="1"/>
        <end position="19"/>
    </location>
</feature>
<dbReference type="Proteomes" id="UP000005413">
    <property type="component" value="Unassembled WGS sequence"/>
</dbReference>
<dbReference type="AlphaFoldDB" id="G5JLY6"/>
<feature type="chain" id="PRO_5038485109" description="Lipoprotein" evidence="2">
    <location>
        <begin position="20"/>
        <end position="328"/>
    </location>
</feature>
<dbReference type="PATRIC" id="fig|911238.3.peg.2213"/>
<sequence length="328" mass="35326">MKFKYVASGLTAAALLLTACGNNDSDSKDSKVNDSTTTKDDKLSKSQQEHSSKASSSKSNSKSSSSDNHQSSDSNKASSKSSMTADNLDQQHKLALALFDSNAGQYSITAQELQAGEFTGSFTGNNPHQTKPISKLQLNKTNSVKNVPAGVSIYIVDQSKGSFRTVIAISRDEVIIAGTQSELTYQSMQKSGQVYKVDDLIKRFGDEPDLDSVASKISISDQLSDAESEATSNSSSDDDDSDTSSNSSSDDDDSSSDTTVTRANVIDKVEDYEGHKLDTDEYTFKEPEQMGDGKWGFSYTDKSGDLAGSYIIDQDGNVTKYDEHGDEI</sequence>
<feature type="region of interest" description="Disordered" evidence="1">
    <location>
        <begin position="213"/>
        <end position="293"/>
    </location>
</feature>
<protein>
    <recommendedName>
        <fullName evidence="5">Lipoprotein</fullName>
    </recommendedName>
</protein>
<reference evidence="3 4" key="1">
    <citation type="journal article" date="2012" name="BMC Genomics">
        <title>Comparative genomic analysis of the genus Staphylococcus including Staphylococcus aureus and its newly described sister species Staphylococcus simiae.</title>
        <authorList>
            <person name="Suzuki H."/>
            <person name="Lefebure T."/>
            <person name="Pavinski Bitar P."/>
            <person name="Stanhope M.J."/>
        </authorList>
    </citation>
    <scope>NUCLEOTIDE SEQUENCE [LARGE SCALE GENOMIC DNA]</scope>
    <source>
        <strain evidence="3 4">CCM 7213</strain>
    </source>
</reference>
<evidence type="ECO:0000256" key="2">
    <source>
        <dbReference type="SAM" id="SignalP"/>
    </source>
</evidence>
<dbReference type="PROSITE" id="PS51257">
    <property type="entry name" value="PROKAR_LIPOPROTEIN"/>
    <property type="match status" value="1"/>
</dbReference>
<evidence type="ECO:0008006" key="5">
    <source>
        <dbReference type="Google" id="ProtNLM"/>
    </source>
</evidence>
<keyword evidence="2" id="KW-0732">Signal</keyword>
<name>G5JLY6_9STAP</name>
<accession>G5JLY6</accession>
<keyword evidence="4" id="KW-1185">Reference proteome</keyword>